<gene>
    <name evidence="1" type="ORF">POI8812_00886</name>
</gene>
<evidence type="ECO:0000313" key="1">
    <source>
        <dbReference type="EMBL" id="SPF28584.1"/>
    </source>
</evidence>
<evidence type="ECO:0000313" key="2">
    <source>
        <dbReference type="Proteomes" id="UP000244932"/>
    </source>
</evidence>
<reference evidence="1 2" key="1">
    <citation type="submission" date="2018-03" db="EMBL/GenBank/DDBJ databases">
        <authorList>
            <person name="Keele B.F."/>
        </authorList>
    </citation>
    <scope>NUCLEOTIDE SEQUENCE [LARGE SCALE GENOMIC DNA]</scope>
    <source>
        <strain evidence="1 2">CeCT 8812</strain>
    </source>
</reference>
<keyword evidence="2" id="KW-1185">Reference proteome</keyword>
<dbReference type="AlphaFoldDB" id="A0A2R8A8N1"/>
<sequence>MRRPMRSGERDALYEEQKMNDEVIATLAQD</sequence>
<dbReference type="EMBL" id="OMKW01000001">
    <property type="protein sequence ID" value="SPF28584.1"/>
    <property type="molecule type" value="Genomic_DNA"/>
</dbReference>
<accession>A0A2R8A8N1</accession>
<protein>
    <submittedName>
        <fullName evidence="1">Uncharacterized protein</fullName>
    </submittedName>
</protein>
<name>A0A2R8A8N1_9RHOB</name>
<organism evidence="1 2">
    <name type="scientific">Pontivivens insulae</name>
    <dbReference type="NCBI Taxonomy" id="1639689"/>
    <lineage>
        <taxon>Bacteria</taxon>
        <taxon>Pseudomonadati</taxon>
        <taxon>Pseudomonadota</taxon>
        <taxon>Alphaproteobacteria</taxon>
        <taxon>Rhodobacterales</taxon>
        <taxon>Paracoccaceae</taxon>
        <taxon>Pontivivens</taxon>
    </lineage>
</organism>
<proteinExistence type="predicted"/>
<dbReference type="Proteomes" id="UP000244932">
    <property type="component" value="Unassembled WGS sequence"/>
</dbReference>